<accession>A0A0K2VF05</accession>
<reference evidence="1" key="1">
    <citation type="submission" date="2014-05" db="EMBL/GenBank/DDBJ databases">
        <authorList>
            <person name="Chronopoulou M."/>
        </authorList>
    </citation>
    <scope>NUCLEOTIDE SEQUENCE</scope>
    <source>
        <tissue evidence="1">Whole organism</tissue>
    </source>
</reference>
<dbReference type="EMBL" id="HACA01031594">
    <property type="protein sequence ID" value="CDW48955.1"/>
    <property type="molecule type" value="Transcribed_RNA"/>
</dbReference>
<sequence length="135" mass="15069">MLSVMNMLDSTLELTRPVMDTPPKESTLLPFPTVASKPLPTMLLTLTLVMLLTLPTPERLNTSHTTLLQLHTSQLPSTTQLQLHTTLPQLPTSLLPSTTLLQLPTSQLPSTTLKLHSDIIYLFMQNKSIRNLFNL</sequence>
<proteinExistence type="predicted"/>
<name>A0A0K2VF05_LEPSM</name>
<protein>
    <submittedName>
        <fullName evidence="1">Uncharacterized protein</fullName>
    </submittedName>
</protein>
<organism evidence="1">
    <name type="scientific">Lepeophtheirus salmonis</name>
    <name type="common">Salmon louse</name>
    <name type="synonym">Caligus salmonis</name>
    <dbReference type="NCBI Taxonomy" id="72036"/>
    <lineage>
        <taxon>Eukaryota</taxon>
        <taxon>Metazoa</taxon>
        <taxon>Ecdysozoa</taxon>
        <taxon>Arthropoda</taxon>
        <taxon>Crustacea</taxon>
        <taxon>Multicrustacea</taxon>
        <taxon>Hexanauplia</taxon>
        <taxon>Copepoda</taxon>
        <taxon>Siphonostomatoida</taxon>
        <taxon>Caligidae</taxon>
        <taxon>Lepeophtheirus</taxon>
    </lineage>
</organism>
<evidence type="ECO:0000313" key="1">
    <source>
        <dbReference type="EMBL" id="CDW48955.1"/>
    </source>
</evidence>
<dbReference type="AlphaFoldDB" id="A0A0K2VF05"/>